<feature type="transmembrane region" description="Helical" evidence="1">
    <location>
        <begin position="79"/>
        <end position="102"/>
    </location>
</feature>
<dbReference type="AlphaFoldDB" id="A0AAX1NA43"/>
<evidence type="ECO:0000313" key="4">
    <source>
        <dbReference type="EMBL" id="QWG04425.1"/>
    </source>
</evidence>
<sequence length="365" mass="41655">MTTNTEHIEQLILKGIQGRANSSEEKALTEWRTAAPENEAWYHDLNATWNDLDDYVPEFDAHKGWESFLEKKPEKTPKAIWNVWLKVASVAACITLGILMYANHNFTSPIERHQEVVWTTDDGDIIPLEQIADASSSIKNEEVTINVLDYNNRKLEDTEVIVPKGKRVKLLLEDGSKVWLSAETKFKFPTSFKGQRERVVEVNGEAFFDVSRNEQQPFRVKSTSTDIVVLGTKFNVDNMSDNIDQTTLVSGKVNIEMQGKKTAELSPSDQFTLKGKEWTLKEVDTSAYVAWTKGSLLFDDISFPDLEKKLERWYGVVITNNNKTLQQQRFSGEFDKNDDIESVLSLLKSSNNINYSIKNNIVNIY</sequence>
<feature type="domain" description="FecR protein" evidence="2">
    <location>
        <begin position="161"/>
        <end position="253"/>
    </location>
</feature>
<dbReference type="EMBL" id="CP076133">
    <property type="protein sequence ID" value="QWG04425.1"/>
    <property type="molecule type" value="Genomic_DNA"/>
</dbReference>
<dbReference type="PIRSF" id="PIRSF018266">
    <property type="entry name" value="FecR"/>
    <property type="match status" value="1"/>
</dbReference>
<protein>
    <submittedName>
        <fullName evidence="4">DUF4974 domain-containing protein</fullName>
    </submittedName>
</protein>
<reference evidence="4 5" key="1">
    <citation type="submission" date="2021-05" db="EMBL/GenBank/DDBJ databases">
        <title>Comparative genomic studies on the polysaccharide-degrading batcterial strains of the Flammeovirga genus.</title>
        <authorList>
            <person name="Zewei F."/>
            <person name="Zheng Z."/>
            <person name="Yu L."/>
            <person name="Ruyue G."/>
            <person name="Yanhong M."/>
            <person name="Yuanyuan C."/>
            <person name="Jingyan G."/>
            <person name="Wenjun H."/>
        </authorList>
    </citation>
    <scope>NUCLEOTIDE SEQUENCE [LARGE SCALE GENOMIC DNA]</scope>
    <source>
        <strain evidence="4 5">NBRC:100898</strain>
    </source>
</reference>
<feature type="domain" description="Protein FecR C-terminal" evidence="3">
    <location>
        <begin position="296"/>
        <end position="363"/>
    </location>
</feature>
<dbReference type="Pfam" id="PF16344">
    <property type="entry name" value="FecR_C"/>
    <property type="match status" value="1"/>
</dbReference>
<evidence type="ECO:0000313" key="5">
    <source>
        <dbReference type="Proteomes" id="UP000678679"/>
    </source>
</evidence>
<proteinExistence type="predicted"/>
<dbReference type="KEGG" id="fya:KMW28_26380"/>
<keyword evidence="1" id="KW-0472">Membrane</keyword>
<dbReference type="PANTHER" id="PTHR30273:SF2">
    <property type="entry name" value="PROTEIN FECR"/>
    <property type="match status" value="1"/>
</dbReference>
<keyword evidence="5" id="KW-1185">Reference proteome</keyword>
<dbReference type="Gene3D" id="3.55.50.30">
    <property type="match status" value="1"/>
</dbReference>
<dbReference type="PANTHER" id="PTHR30273">
    <property type="entry name" value="PERIPLASMIC SIGNAL SENSOR AND SIGMA FACTOR ACTIVATOR FECR-RELATED"/>
    <property type="match status" value="1"/>
</dbReference>
<dbReference type="InterPro" id="IPR012373">
    <property type="entry name" value="Ferrdict_sens_TM"/>
</dbReference>
<dbReference type="Proteomes" id="UP000678679">
    <property type="component" value="Chromosome 2"/>
</dbReference>
<dbReference type="RefSeq" id="WP_169663887.1">
    <property type="nucleotide sequence ID" value="NZ_CP076133.1"/>
</dbReference>
<evidence type="ECO:0000259" key="2">
    <source>
        <dbReference type="Pfam" id="PF04773"/>
    </source>
</evidence>
<dbReference type="Gene3D" id="2.60.120.1440">
    <property type="match status" value="1"/>
</dbReference>
<gene>
    <name evidence="4" type="ORF">KMW28_26380</name>
</gene>
<keyword evidence="1" id="KW-0812">Transmembrane</keyword>
<dbReference type="Pfam" id="PF04773">
    <property type="entry name" value="FecR"/>
    <property type="match status" value="1"/>
</dbReference>
<evidence type="ECO:0000259" key="3">
    <source>
        <dbReference type="Pfam" id="PF16344"/>
    </source>
</evidence>
<dbReference type="InterPro" id="IPR032508">
    <property type="entry name" value="FecR_C"/>
</dbReference>
<name>A0AAX1NA43_9BACT</name>
<accession>A0AAX1NA43</accession>
<keyword evidence="1" id="KW-1133">Transmembrane helix</keyword>
<organism evidence="4 5">
    <name type="scientific">Flammeovirga yaeyamensis</name>
    <dbReference type="NCBI Taxonomy" id="367791"/>
    <lineage>
        <taxon>Bacteria</taxon>
        <taxon>Pseudomonadati</taxon>
        <taxon>Bacteroidota</taxon>
        <taxon>Cytophagia</taxon>
        <taxon>Cytophagales</taxon>
        <taxon>Flammeovirgaceae</taxon>
        <taxon>Flammeovirga</taxon>
    </lineage>
</organism>
<dbReference type="GO" id="GO:0016989">
    <property type="term" value="F:sigma factor antagonist activity"/>
    <property type="evidence" value="ECO:0007669"/>
    <property type="project" value="TreeGrafter"/>
</dbReference>
<dbReference type="InterPro" id="IPR006860">
    <property type="entry name" value="FecR"/>
</dbReference>
<evidence type="ECO:0000256" key="1">
    <source>
        <dbReference type="SAM" id="Phobius"/>
    </source>
</evidence>